<dbReference type="Proteomes" id="UP000094285">
    <property type="component" value="Unassembled WGS sequence"/>
</dbReference>
<evidence type="ECO:0000256" key="4">
    <source>
        <dbReference type="ARBA" id="ARBA00022490"/>
    </source>
</evidence>
<dbReference type="STRING" id="984487.A0A1E4SLU5"/>
<feature type="domain" description="Exoribonuclease phosphorolytic" evidence="9">
    <location>
        <begin position="104"/>
        <end position="167"/>
    </location>
</feature>
<dbReference type="EMBL" id="KV453910">
    <property type="protein sequence ID" value="ODV80496.1"/>
    <property type="molecule type" value="Genomic_DNA"/>
</dbReference>
<dbReference type="InterPro" id="IPR015847">
    <property type="entry name" value="ExoRNase_PH_dom2"/>
</dbReference>
<dbReference type="GO" id="GO:0003723">
    <property type="term" value="F:RNA binding"/>
    <property type="evidence" value="ECO:0007669"/>
    <property type="project" value="TreeGrafter"/>
</dbReference>
<dbReference type="InterPro" id="IPR036345">
    <property type="entry name" value="ExoRNase_PH_dom2_sf"/>
</dbReference>
<dbReference type="SUPFAM" id="SSF55666">
    <property type="entry name" value="Ribonuclease PH domain 2-like"/>
    <property type="match status" value="1"/>
</dbReference>
<dbReference type="GO" id="GO:0071039">
    <property type="term" value="P:nuclear polyadenylation-dependent CUT catabolic process"/>
    <property type="evidence" value="ECO:0007669"/>
    <property type="project" value="EnsemblFungi"/>
</dbReference>
<accession>A0A1E4SLU5</accession>
<dbReference type="PANTHER" id="PTHR11953:SF0">
    <property type="entry name" value="EXOSOME COMPLEX COMPONENT RRP41"/>
    <property type="match status" value="1"/>
</dbReference>
<sequence>MVQGPMEPSLRSQANTTEATIEVNVNVANFSTFERKKRTRTEKRIVELKATLEKTFEQSVMCNLYPRTVIQVDIHVLAQDGGLLAGMTNAMTLALIDAGIAMYDYVSSVSAGLHDQTPLLDLNSLEENDMSAITIGVVGKSEKLALLMLEDKMPLDQLESVLAIAIAGSHRIQDLMDTELRRQGNIRASKMTQS</sequence>
<dbReference type="GO" id="GO:0070478">
    <property type="term" value="P:nuclear-transcribed mRNA catabolic process, 3'-5' exonucleolytic nonsense-mediated decay"/>
    <property type="evidence" value="ECO:0007669"/>
    <property type="project" value="EnsemblFungi"/>
</dbReference>
<evidence type="ECO:0000313" key="11">
    <source>
        <dbReference type="Proteomes" id="UP000094285"/>
    </source>
</evidence>
<dbReference type="PANTHER" id="PTHR11953">
    <property type="entry name" value="EXOSOME COMPLEX COMPONENT"/>
    <property type="match status" value="1"/>
</dbReference>
<organism evidence="10 11">
    <name type="scientific">Suhomyces tanzawaensis NRRL Y-17324</name>
    <dbReference type="NCBI Taxonomy" id="984487"/>
    <lineage>
        <taxon>Eukaryota</taxon>
        <taxon>Fungi</taxon>
        <taxon>Dikarya</taxon>
        <taxon>Ascomycota</taxon>
        <taxon>Saccharomycotina</taxon>
        <taxon>Pichiomycetes</taxon>
        <taxon>Debaryomycetaceae</taxon>
        <taxon>Suhomyces</taxon>
    </lineage>
</organism>
<dbReference type="Pfam" id="PF03725">
    <property type="entry name" value="RNase_PH_C"/>
    <property type="match status" value="1"/>
</dbReference>
<dbReference type="GO" id="GO:0071038">
    <property type="term" value="P:TRAMP-dependent tRNA surveillance pathway"/>
    <property type="evidence" value="ECO:0007669"/>
    <property type="project" value="EnsemblFungi"/>
</dbReference>
<dbReference type="GO" id="GO:0000467">
    <property type="term" value="P:exonucleolytic trimming to generate mature 3'-end of 5.8S rRNA from tricistronic rRNA transcript (SSU-rRNA, 5.8S rRNA, LSU-rRNA)"/>
    <property type="evidence" value="ECO:0007669"/>
    <property type="project" value="EnsemblFungi"/>
</dbReference>
<evidence type="ECO:0000259" key="9">
    <source>
        <dbReference type="Pfam" id="PF03725"/>
    </source>
</evidence>
<evidence type="ECO:0000256" key="7">
    <source>
        <dbReference type="ARBA" id="ARBA00077929"/>
    </source>
</evidence>
<reference evidence="11" key="1">
    <citation type="submission" date="2016-05" db="EMBL/GenBank/DDBJ databases">
        <title>Comparative genomics of biotechnologically important yeasts.</title>
        <authorList>
            <consortium name="DOE Joint Genome Institute"/>
            <person name="Riley R."/>
            <person name="Haridas S."/>
            <person name="Wolfe K.H."/>
            <person name="Lopes M.R."/>
            <person name="Hittinger C.T."/>
            <person name="Goker M."/>
            <person name="Salamov A."/>
            <person name="Wisecaver J."/>
            <person name="Long T.M."/>
            <person name="Aerts A.L."/>
            <person name="Barry K."/>
            <person name="Choi C."/>
            <person name="Clum A."/>
            <person name="Coughlan A.Y."/>
            <person name="Deshpande S."/>
            <person name="Douglass A.P."/>
            <person name="Hanson S.J."/>
            <person name="Klenk H.-P."/>
            <person name="Labutti K."/>
            <person name="Lapidus A."/>
            <person name="Lindquist E."/>
            <person name="Lipzen A."/>
            <person name="Meier-Kolthoff J.P."/>
            <person name="Ohm R.A."/>
            <person name="Otillar R.P."/>
            <person name="Pangilinan J."/>
            <person name="Peng Y."/>
            <person name="Rokas A."/>
            <person name="Rosa C.A."/>
            <person name="Scheuner C."/>
            <person name="Sibirny A.A."/>
            <person name="Slot J.C."/>
            <person name="Stielow J.B."/>
            <person name="Sun H."/>
            <person name="Kurtzman C.P."/>
            <person name="Blackwell M."/>
            <person name="Grigoriev I.V."/>
            <person name="Jeffries T.W."/>
        </authorList>
    </citation>
    <scope>NUCLEOTIDE SEQUENCE [LARGE SCALE GENOMIC DNA]</scope>
    <source>
        <strain evidence="11">NRRL Y-17324</strain>
    </source>
</reference>
<dbReference type="GO" id="GO:0000176">
    <property type="term" value="C:nuclear exosome (RNase complex)"/>
    <property type="evidence" value="ECO:0007669"/>
    <property type="project" value="EnsemblFungi"/>
</dbReference>
<dbReference type="InterPro" id="IPR050080">
    <property type="entry name" value="RNase_PH"/>
</dbReference>
<name>A0A1E4SLU5_9ASCO</name>
<dbReference type="GO" id="GO:0000177">
    <property type="term" value="C:cytoplasmic exosome (RNase complex)"/>
    <property type="evidence" value="ECO:0007669"/>
    <property type="project" value="EnsemblFungi"/>
</dbReference>
<dbReference type="InterPro" id="IPR001247">
    <property type="entry name" value="ExoRNase_PH_dom1"/>
</dbReference>
<protein>
    <recommendedName>
        <fullName evidence="7">Ribosomal RNA-processing protein 41</fullName>
    </recommendedName>
</protein>
<dbReference type="SUPFAM" id="SSF54211">
    <property type="entry name" value="Ribosomal protein S5 domain 2-like"/>
    <property type="match status" value="1"/>
</dbReference>
<evidence type="ECO:0000313" key="10">
    <source>
        <dbReference type="EMBL" id="ODV80496.1"/>
    </source>
</evidence>
<dbReference type="OrthoDB" id="437922at2759"/>
<dbReference type="GO" id="GO:0005730">
    <property type="term" value="C:nucleolus"/>
    <property type="evidence" value="ECO:0007669"/>
    <property type="project" value="UniProtKB-SubCell"/>
</dbReference>
<comment type="similarity">
    <text evidence="3">Belongs to the RNase PH family.</text>
</comment>
<proteinExistence type="inferred from homology"/>
<dbReference type="GO" id="GO:0000785">
    <property type="term" value="C:chromatin"/>
    <property type="evidence" value="ECO:0007669"/>
    <property type="project" value="EnsemblFungi"/>
</dbReference>
<evidence type="ECO:0000256" key="1">
    <source>
        <dbReference type="ARBA" id="ARBA00004496"/>
    </source>
</evidence>
<dbReference type="FunFam" id="3.30.230.70:FF:000004">
    <property type="entry name" value="Exosome complex component Rrp41"/>
    <property type="match status" value="1"/>
</dbReference>
<dbReference type="GO" id="GO:0034476">
    <property type="term" value="P:U5 snRNA 3'-end processing"/>
    <property type="evidence" value="ECO:0007669"/>
    <property type="project" value="EnsemblFungi"/>
</dbReference>
<keyword evidence="5" id="KW-0271">Exosome</keyword>
<keyword evidence="4" id="KW-0963">Cytoplasm</keyword>
<dbReference type="RefSeq" id="XP_020065618.1">
    <property type="nucleotide sequence ID" value="XM_020207296.1"/>
</dbReference>
<dbReference type="GO" id="GO:0034473">
    <property type="term" value="P:U1 snRNA 3'-end processing"/>
    <property type="evidence" value="ECO:0007669"/>
    <property type="project" value="EnsemblFungi"/>
</dbReference>
<dbReference type="GO" id="GO:0071051">
    <property type="term" value="P:poly(A)-dependent snoRNA 3'-end processing"/>
    <property type="evidence" value="ECO:0007669"/>
    <property type="project" value="EnsemblFungi"/>
</dbReference>
<evidence type="ECO:0000256" key="5">
    <source>
        <dbReference type="ARBA" id="ARBA00022835"/>
    </source>
</evidence>
<comment type="subcellular location">
    <subcellularLocation>
        <location evidence="1">Cytoplasm</location>
    </subcellularLocation>
    <subcellularLocation>
        <location evidence="2">Nucleus</location>
        <location evidence="2">Nucleolus</location>
    </subcellularLocation>
</comment>
<evidence type="ECO:0000256" key="6">
    <source>
        <dbReference type="ARBA" id="ARBA00063066"/>
    </source>
</evidence>
<dbReference type="InterPro" id="IPR020568">
    <property type="entry name" value="Ribosomal_Su5_D2-typ_SF"/>
</dbReference>
<dbReference type="GO" id="GO:0071031">
    <property type="term" value="P:nuclear mRNA surveillance of mRNA 3'-end processing"/>
    <property type="evidence" value="ECO:0007669"/>
    <property type="project" value="EnsemblFungi"/>
</dbReference>
<dbReference type="GO" id="GO:0030847">
    <property type="term" value="P:termination of RNA polymerase II transcription, exosome-dependent"/>
    <property type="evidence" value="ECO:0007669"/>
    <property type="project" value="EnsemblFungi"/>
</dbReference>
<feature type="domain" description="Exoribonuclease phosphorolytic" evidence="8">
    <location>
        <begin position="2"/>
        <end position="100"/>
    </location>
</feature>
<dbReference type="GO" id="GO:0016075">
    <property type="term" value="P:rRNA catabolic process"/>
    <property type="evidence" value="ECO:0007669"/>
    <property type="project" value="EnsemblFungi"/>
</dbReference>
<gene>
    <name evidence="10" type="ORF">CANTADRAFT_25016</name>
</gene>
<evidence type="ECO:0000256" key="2">
    <source>
        <dbReference type="ARBA" id="ARBA00004604"/>
    </source>
</evidence>
<dbReference type="AlphaFoldDB" id="A0A1E4SLU5"/>
<dbReference type="GeneID" id="30981433"/>
<keyword evidence="11" id="KW-1185">Reference proteome</keyword>
<dbReference type="Pfam" id="PF01138">
    <property type="entry name" value="RNase_PH"/>
    <property type="match status" value="1"/>
</dbReference>
<evidence type="ECO:0000259" key="8">
    <source>
        <dbReference type="Pfam" id="PF01138"/>
    </source>
</evidence>
<dbReference type="Gene3D" id="3.30.230.70">
    <property type="entry name" value="GHMP Kinase, N-terminal domain"/>
    <property type="match status" value="1"/>
</dbReference>
<evidence type="ECO:0000256" key="3">
    <source>
        <dbReference type="ARBA" id="ARBA00006678"/>
    </source>
</evidence>
<comment type="subunit">
    <text evidence="6">Component of the RNA exosome complex. Specifically part of the catalytically inactive RNA exosome core complex (Exo-9) which may associate with the catalytic subunits RRP6 and DIS3 in cytoplasmic- and nuclear-specific RNA exosome complex forms. Exo-9 is formed by a hexameric base ring of RNase PH domain-containing subunits and a cap ring consisting of CSL4, RRP4 and RRP40.</text>
</comment>
<dbReference type="GO" id="GO:0034475">
    <property type="term" value="P:U4 snRNA 3'-end processing"/>
    <property type="evidence" value="ECO:0007669"/>
    <property type="project" value="EnsemblFungi"/>
</dbReference>
<dbReference type="InterPro" id="IPR027408">
    <property type="entry name" value="PNPase/RNase_PH_dom_sf"/>
</dbReference>